<dbReference type="Pfam" id="PF13637">
    <property type="entry name" value="Ank_4"/>
    <property type="match status" value="1"/>
</dbReference>
<gene>
    <name evidence="4" type="ORF">Sango_0117800</name>
</gene>
<feature type="region of interest" description="Disordered" evidence="2">
    <location>
        <begin position="103"/>
        <end position="124"/>
    </location>
</feature>
<dbReference type="AlphaFoldDB" id="A0AAE2C654"/>
<dbReference type="InterPro" id="IPR036770">
    <property type="entry name" value="Ankyrin_rpt-contain_sf"/>
</dbReference>
<comment type="caution">
    <text evidence="4">The sequence shown here is derived from an EMBL/GenBank/DDBJ whole genome shotgun (WGS) entry which is preliminary data.</text>
</comment>
<reference evidence="4" key="2">
    <citation type="journal article" date="2024" name="Plant">
        <title>Genomic evolution and insights into agronomic trait innovations of Sesamum species.</title>
        <authorList>
            <person name="Miao H."/>
            <person name="Wang L."/>
            <person name="Qu L."/>
            <person name="Liu H."/>
            <person name="Sun Y."/>
            <person name="Le M."/>
            <person name="Wang Q."/>
            <person name="Wei S."/>
            <person name="Zheng Y."/>
            <person name="Lin W."/>
            <person name="Duan Y."/>
            <person name="Cao H."/>
            <person name="Xiong S."/>
            <person name="Wang X."/>
            <person name="Wei L."/>
            <person name="Li C."/>
            <person name="Ma Q."/>
            <person name="Ju M."/>
            <person name="Zhao R."/>
            <person name="Li G."/>
            <person name="Mu C."/>
            <person name="Tian Q."/>
            <person name="Mei H."/>
            <person name="Zhang T."/>
            <person name="Gao T."/>
            <person name="Zhang H."/>
        </authorList>
    </citation>
    <scope>NUCLEOTIDE SEQUENCE</scope>
    <source>
        <strain evidence="4">K16</strain>
    </source>
</reference>
<protein>
    <recommendedName>
        <fullName evidence="3">DUF1990 domain-containing protein</fullName>
    </recommendedName>
</protein>
<keyword evidence="1" id="KW-0040">ANK repeat</keyword>
<dbReference type="PANTHER" id="PTHR34202">
    <property type="entry name" value="UPF0548 PROTEIN"/>
    <property type="match status" value="1"/>
</dbReference>
<feature type="domain" description="DUF1990" evidence="3">
    <location>
        <begin position="597"/>
        <end position="689"/>
    </location>
</feature>
<keyword evidence="5" id="KW-1185">Reference proteome</keyword>
<feature type="compositionally biased region" description="Low complexity" evidence="2">
    <location>
        <begin position="463"/>
        <end position="479"/>
    </location>
</feature>
<organism evidence="4 5">
    <name type="scientific">Sesamum angolense</name>
    <dbReference type="NCBI Taxonomy" id="2727404"/>
    <lineage>
        <taxon>Eukaryota</taxon>
        <taxon>Viridiplantae</taxon>
        <taxon>Streptophyta</taxon>
        <taxon>Embryophyta</taxon>
        <taxon>Tracheophyta</taxon>
        <taxon>Spermatophyta</taxon>
        <taxon>Magnoliopsida</taxon>
        <taxon>eudicotyledons</taxon>
        <taxon>Gunneridae</taxon>
        <taxon>Pentapetalae</taxon>
        <taxon>asterids</taxon>
        <taxon>lamiids</taxon>
        <taxon>Lamiales</taxon>
        <taxon>Pedaliaceae</taxon>
        <taxon>Sesamum</taxon>
    </lineage>
</organism>
<feature type="region of interest" description="Disordered" evidence="2">
    <location>
        <begin position="189"/>
        <end position="220"/>
    </location>
</feature>
<dbReference type="PANTHER" id="PTHR34202:SF1">
    <property type="entry name" value="UPF0548 PROTEIN"/>
    <property type="match status" value="1"/>
</dbReference>
<evidence type="ECO:0000259" key="3">
    <source>
        <dbReference type="Pfam" id="PF09348"/>
    </source>
</evidence>
<dbReference type="Gene3D" id="1.25.40.20">
    <property type="entry name" value="Ankyrin repeat-containing domain"/>
    <property type="match status" value="1"/>
</dbReference>
<dbReference type="Pfam" id="PF09348">
    <property type="entry name" value="DUF1990"/>
    <property type="match status" value="2"/>
</dbReference>
<dbReference type="PROSITE" id="PS50088">
    <property type="entry name" value="ANK_REPEAT"/>
    <property type="match status" value="4"/>
</dbReference>
<evidence type="ECO:0000313" key="5">
    <source>
        <dbReference type="Proteomes" id="UP001289374"/>
    </source>
</evidence>
<evidence type="ECO:0000256" key="2">
    <source>
        <dbReference type="SAM" id="MobiDB-lite"/>
    </source>
</evidence>
<name>A0AAE2C654_9LAMI</name>
<feature type="domain" description="DUF1990" evidence="3">
    <location>
        <begin position="712"/>
        <end position="759"/>
    </location>
</feature>
<dbReference type="EMBL" id="JACGWL010000001">
    <property type="protein sequence ID" value="KAK4410448.1"/>
    <property type="molecule type" value="Genomic_DNA"/>
</dbReference>
<dbReference type="Pfam" id="PF12796">
    <property type="entry name" value="Ank_2"/>
    <property type="match status" value="1"/>
</dbReference>
<evidence type="ECO:0000313" key="4">
    <source>
        <dbReference type="EMBL" id="KAK4410448.1"/>
    </source>
</evidence>
<dbReference type="InterPro" id="IPR018960">
    <property type="entry name" value="DUF1990"/>
</dbReference>
<accession>A0AAE2C654</accession>
<feature type="region of interest" description="Disordered" evidence="2">
    <location>
        <begin position="463"/>
        <end position="508"/>
    </location>
</feature>
<evidence type="ECO:0000256" key="1">
    <source>
        <dbReference type="PROSITE-ProRule" id="PRU00023"/>
    </source>
</evidence>
<proteinExistence type="predicted"/>
<dbReference type="PROSITE" id="PS50297">
    <property type="entry name" value="ANK_REP_REGION"/>
    <property type="match status" value="2"/>
</dbReference>
<reference evidence="4" key="1">
    <citation type="submission" date="2020-06" db="EMBL/GenBank/DDBJ databases">
        <authorList>
            <person name="Li T."/>
            <person name="Hu X."/>
            <person name="Zhang T."/>
            <person name="Song X."/>
            <person name="Zhang H."/>
            <person name="Dai N."/>
            <person name="Sheng W."/>
            <person name="Hou X."/>
            <person name="Wei L."/>
        </authorList>
    </citation>
    <scope>NUCLEOTIDE SEQUENCE</scope>
    <source>
        <strain evidence="4">K16</strain>
        <tissue evidence="4">Leaf</tissue>
    </source>
</reference>
<dbReference type="SMART" id="SM00248">
    <property type="entry name" value="ANK"/>
    <property type="match status" value="4"/>
</dbReference>
<feature type="repeat" description="ANK" evidence="1">
    <location>
        <begin position="286"/>
        <end position="314"/>
    </location>
</feature>
<feature type="compositionally biased region" description="Basic and acidic residues" evidence="2">
    <location>
        <begin position="193"/>
        <end position="206"/>
    </location>
</feature>
<sequence>MSSSAPPPSTILRRTHTPIIFSLLPTSSLSLPAPSHLGFPRLTPANHVKSSKSPYFSSQPLYDAVPHPQPEEEEEEEPAIGDCLVFEEGVFNDPFLQNTRNFRSDEAQLSKPNNNKDKGTTISPENLIPEDWVHVQRELNITKKERRKLSQQLEYGRRVEKRRQALMPLNSGEYEKFKNEKLQKLKPIVLDDPEPKYLDENDKHEKDDDERNGEGIRGRVAPRNPRLAVYGGGLEDISALFNSGSYDPGAADKSQGTRKLFSKEEKILMNRRIPDIAVATSGKWHPLHTLAASGQFYLVNTLLKHNLDINVPDKDGLTAIHKAILGKKQAIFNFLLRESANPFVRDNDGATLMHYAVLTASSHMIKILLLYNVDLNLQDYDGWTPLHLAVQSRRTDVVRLLLIKGADKTLKNQPGLGSTKSGPGKNFPYRGWIDPTRPLPLFRDGAAAGAAAASRRAAGAAAAAGGDSNSSSGATAGTAPIMASHGHLSHPSTASPYSNHHHSLPPLLEHRKGESDLNLLFLKFPSDALLSVREICVIWLGIVSTGEMIFLCWSPPSRQEQKACVDKSGVFNYDSKYLGATAKPALKIKQDRELSDKGFLVNHARVLVGSGLETFEKGKIALQNWRHFSLNWAFVDPKTPIQRGVKFCVCTKAIFPWLLMPLEVVYVDESRSAVASFSFGSGTLQGHLLTELLAGMHVAFLLDDLFSLHFWEERFSITMDEKNDVWYEILSFSKPANFLSLIGYPYVLLKQKHFARDSTLAMQKHLSDK</sequence>
<dbReference type="SUPFAM" id="SSF48403">
    <property type="entry name" value="Ankyrin repeat"/>
    <property type="match status" value="1"/>
</dbReference>
<feature type="repeat" description="ANK" evidence="1">
    <location>
        <begin position="381"/>
        <end position="413"/>
    </location>
</feature>
<feature type="compositionally biased region" description="Basic and acidic residues" evidence="2">
    <location>
        <begin position="103"/>
        <end position="119"/>
    </location>
</feature>
<dbReference type="Proteomes" id="UP001289374">
    <property type="component" value="Unassembled WGS sequence"/>
</dbReference>
<dbReference type="InterPro" id="IPR002110">
    <property type="entry name" value="Ankyrin_rpt"/>
</dbReference>
<feature type="repeat" description="ANK" evidence="1">
    <location>
        <begin position="348"/>
        <end position="380"/>
    </location>
</feature>
<dbReference type="FunFam" id="1.25.40.20:FF:000461">
    <property type="entry name" value="Ankyrin repeat domain-containing protein, chloroplastic"/>
    <property type="match status" value="1"/>
</dbReference>
<feature type="repeat" description="ANK" evidence="1">
    <location>
        <begin position="315"/>
        <end position="347"/>
    </location>
</feature>